<evidence type="ECO:0000259" key="1">
    <source>
        <dbReference type="Pfam" id="PF13349"/>
    </source>
</evidence>
<dbReference type="OrthoDB" id="106979at2157"/>
<dbReference type="InterPro" id="IPR025164">
    <property type="entry name" value="Toastrack_DUF4097"/>
</dbReference>
<sequence>MQRTVYTALAFAALIAAAVLAGCTGVPGPEETEEFNRAVPAEPGSGLAVVNRNGGVNVSAWGEDYIAVTAVKRTVYGREELAKVRIEVTEGDPLRIETVHTGMNVRASVDYTIRLPSGVVLQRVESSNGPIKLSGVRVAGTELATSNGPVVVDGAPGSDLAAASSNGGIDLSGVEGYVTATTSNGGITVEDCGGIAGLKTSNGPISTEISAVRGDVTISSSNGGIALRLAEDLNARVVATTSNGRVTVGDLPLRVSESTGTSVSGLLGVGGPTITVTTSNGGINLSGL</sequence>
<evidence type="ECO:0000313" key="3">
    <source>
        <dbReference type="Proteomes" id="UP000069850"/>
    </source>
</evidence>
<proteinExistence type="predicted"/>
<dbReference type="AlphaFoldDB" id="A0A0X3BH40"/>
<dbReference type="PROSITE" id="PS51257">
    <property type="entry name" value="PROKAR_LIPOPROTEIN"/>
    <property type="match status" value="1"/>
</dbReference>
<accession>A0A0X3BH40</accession>
<dbReference type="RefSeq" id="WP_062261108.1">
    <property type="nucleotide sequence ID" value="NZ_LT158599.1"/>
</dbReference>
<dbReference type="GeneID" id="27136289"/>
<reference evidence="2 3" key="1">
    <citation type="submission" date="2016-01" db="EMBL/GenBank/DDBJ databases">
        <authorList>
            <person name="Manzoor S."/>
        </authorList>
    </citation>
    <scope>NUCLEOTIDE SEQUENCE [LARGE SCALE GENOMIC DNA]</scope>
    <source>
        <strain evidence="2">Methanoculleus sp MAB1</strain>
    </source>
</reference>
<dbReference type="KEGG" id="mema:MMAB1_0166"/>
<protein>
    <recommendedName>
        <fullName evidence="1">DUF4097 domain-containing protein</fullName>
    </recommendedName>
</protein>
<feature type="domain" description="DUF4097" evidence="1">
    <location>
        <begin position="64"/>
        <end position="285"/>
    </location>
</feature>
<gene>
    <name evidence="2" type="ORF">MMAB1_0166</name>
</gene>
<organism evidence="2 3">
    <name type="scientific">Methanoculleus bourgensis</name>
    <dbReference type="NCBI Taxonomy" id="83986"/>
    <lineage>
        <taxon>Archaea</taxon>
        <taxon>Methanobacteriati</taxon>
        <taxon>Methanobacteriota</taxon>
        <taxon>Stenosarchaea group</taxon>
        <taxon>Methanomicrobia</taxon>
        <taxon>Methanomicrobiales</taxon>
        <taxon>Methanomicrobiaceae</taxon>
        <taxon>Methanoculleus</taxon>
    </lineage>
</organism>
<dbReference type="Pfam" id="PF13349">
    <property type="entry name" value="DUF4097"/>
    <property type="match status" value="1"/>
</dbReference>
<name>A0A0X3BH40_9EURY</name>
<evidence type="ECO:0000313" key="2">
    <source>
        <dbReference type="EMBL" id="CVK31383.1"/>
    </source>
</evidence>
<dbReference type="EMBL" id="LT158599">
    <property type="protein sequence ID" value="CVK31383.1"/>
    <property type="molecule type" value="Genomic_DNA"/>
</dbReference>
<dbReference type="Proteomes" id="UP000069850">
    <property type="component" value="Chromosome 1"/>
</dbReference>